<dbReference type="CDD" id="cd00090">
    <property type="entry name" value="HTH_ARSR"/>
    <property type="match status" value="1"/>
</dbReference>
<dbReference type="AlphaFoldDB" id="A0A1I2BHI7"/>
<evidence type="ECO:0000256" key="1">
    <source>
        <dbReference type="ARBA" id="ARBA00023125"/>
    </source>
</evidence>
<dbReference type="Pfam" id="PF07848">
    <property type="entry name" value="PaaX"/>
    <property type="match status" value="1"/>
</dbReference>
<accession>A0A1I2BHI7</accession>
<dbReference type="OrthoDB" id="9793352at2"/>
<feature type="domain" description="Transcriptional repressor PaaX-like N-terminal" evidence="2">
    <location>
        <begin position="28"/>
        <end position="67"/>
    </location>
</feature>
<dbReference type="InterPro" id="IPR011991">
    <property type="entry name" value="ArsR-like_HTH"/>
</dbReference>
<dbReference type="SUPFAM" id="SSF46785">
    <property type="entry name" value="Winged helix' DNA-binding domain"/>
    <property type="match status" value="1"/>
</dbReference>
<sequence length="172" mass="20440">MLQHLITSKTRLRLLVKFFVYEGTEAYLRELAKEFGDSTNAVRVELNRLTDCGLLTRSEEGNRKFYQANPEHPFYADVQYIVRRYIGWFEFEQVYKYQKEHIQSIYLREKEDERDTYEYVITQKSGDGHIDLDMAEAVGIPIVLEDNVEETRDPHTPCFLIWMNEQQDTVPC</sequence>
<dbReference type="InterPro" id="IPR036390">
    <property type="entry name" value="WH_DNA-bd_sf"/>
</dbReference>
<dbReference type="InterPro" id="IPR012906">
    <property type="entry name" value="PaaX-like_N"/>
</dbReference>
<gene>
    <name evidence="3" type="ORF">SAMN05192532_102304</name>
</gene>
<reference evidence="3 4" key="1">
    <citation type="submission" date="2016-10" db="EMBL/GenBank/DDBJ databases">
        <authorList>
            <person name="de Groot N.N."/>
        </authorList>
    </citation>
    <scope>NUCLEOTIDE SEQUENCE [LARGE SCALE GENOMIC DNA]</scope>
    <source>
        <strain evidence="3 4">DSM 23995</strain>
    </source>
</reference>
<keyword evidence="4" id="KW-1185">Reference proteome</keyword>
<evidence type="ECO:0000313" key="3">
    <source>
        <dbReference type="EMBL" id="SFE55596.1"/>
    </source>
</evidence>
<evidence type="ECO:0000259" key="2">
    <source>
        <dbReference type="Pfam" id="PF07848"/>
    </source>
</evidence>
<organism evidence="3 4">
    <name type="scientific">Alteribacillus iranensis</name>
    <dbReference type="NCBI Taxonomy" id="930128"/>
    <lineage>
        <taxon>Bacteria</taxon>
        <taxon>Bacillati</taxon>
        <taxon>Bacillota</taxon>
        <taxon>Bacilli</taxon>
        <taxon>Bacillales</taxon>
        <taxon>Bacillaceae</taxon>
        <taxon>Alteribacillus</taxon>
    </lineage>
</organism>
<keyword evidence="1" id="KW-0238">DNA-binding</keyword>
<dbReference type="RefSeq" id="WP_091658684.1">
    <property type="nucleotide sequence ID" value="NZ_FONT01000002.1"/>
</dbReference>
<dbReference type="GO" id="GO:0003677">
    <property type="term" value="F:DNA binding"/>
    <property type="evidence" value="ECO:0007669"/>
    <property type="project" value="UniProtKB-KW"/>
</dbReference>
<dbReference type="Proteomes" id="UP000199516">
    <property type="component" value="Unassembled WGS sequence"/>
</dbReference>
<dbReference type="EMBL" id="FONT01000002">
    <property type="protein sequence ID" value="SFE55596.1"/>
    <property type="molecule type" value="Genomic_DNA"/>
</dbReference>
<dbReference type="InterPro" id="IPR036388">
    <property type="entry name" value="WH-like_DNA-bd_sf"/>
</dbReference>
<dbReference type="Gene3D" id="1.10.10.10">
    <property type="entry name" value="Winged helix-like DNA-binding domain superfamily/Winged helix DNA-binding domain"/>
    <property type="match status" value="1"/>
</dbReference>
<evidence type="ECO:0000313" key="4">
    <source>
        <dbReference type="Proteomes" id="UP000199516"/>
    </source>
</evidence>
<protein>
    <submittedName>
        <fullName evidence="3">PaaX-like protein</fullName>
    </submittedName>
</protein>
<name>A0A1I2BHI7_9BACI</name>
<proteinExistence type="predicted"/>